<name>A0A9P4MWR4_9PLEO</name>
<reference evidence="2" key="1">
    <citation type="journal article" date="2020" name="Stud. Mycol.">
        <title>101 Dothideomycetes genomes: a test case for predicting lifestyles and emergence of pathogens.</title>
        <authorList>
            <person name="Haridas S."/>
            <person name="Albert R."/>
            <person name="Binder M."/>
            <person name="Bloem J."/>
            <person name="Labutti K."/>
            <person name="Salamov A."/>
            <person name="Andreopoulos B."/>
            <person name="Baker S."/>
            <person name="Barry K."/>
            <person name="Bills G."/>
            <person name="Bluhm B."/>
            <person name="Cannon C."/>
            <person name="Castanera R."/>
            <person name="Culley D."/>
            <person name="Daum C."/>
            <person name="Ezra D."/>
            <person name="Gonzalez J."/>
            <person name="Henrissat B."/>
            <person name="Kuo A."/>
            <person name="Liang C."/>
            <person name="Lipzen A."/>
            <person name="Lutzoni F."/>
            <person name="Magnuson J."/>
            <person name="Mondo S."/>
            <person name="Nolan M."/>
            <person name="Ohm R."/>
            <person name="Pangilinan J."/>
            <person name="Park H.-J."/>
            <person name="Ramirez L."/>
            <person name="Alfaro M."/>
            <person name="Sun H."/>
            <person name="Tritt A."/>
            <person name="Yoshinaga Y."/>
            <person name="Zwiers L.-H."/>
            <person name="Turgeon B."/>
            <person name="Goodwin S."/>
            <person name="Spatafora J."/>
            <person name="Crous P."/>
            <person name="Grigoriev I."/>
        </authorList>
    </citation>
    <scope>NUCLEOTIDE SEQUENCE</scope>
    <source>
        <strain evidence="2">ATCC 74209</strain>
    </source>
</reference>
<gene>
    <name evidence="2" type="ORF">GQ43DRAFT_450428</name>
</gene>
<dbReference type="EMBL" id="ML994089">
    <property type="protein sequence ID" value="KAF2199220.1"/>
    <property type="molecule type" value="Genomic_DNA"/>
</dbReference>
<evidence type="ECO:0000313" key="3">
    <source>
        <dbReference type="Proteomes" id="UP000799536"/>
    </source>
</evidence>
<proteinExistence type="predicted"/>
<feature type="compositionally biased region" description="Low complexity" evidence="1">
    <location>
        <begin position="227"/>
        <end position="240"/>
    </location>
</feature>
<feature type="compositionally biased region" description="Polar residues" evidence="1">
    <location>
        <begin position="457"/>
        <end position="471"/>
    </location>
</feature>
<comment type="caution">
    <text evidence="2">The sequence shown here is derived from an EMBL/GenBank/DDBJ whole genome shotgun (WGS) entry which is preliminary data.</text>
</comment>
<dbReference type="OrthoDB" id="4776522at2759"/>
<dbReference type="Proteomes" id="UP000799536">
    <property type="component" value="Unassembled WGS sequence"/>
</dbReference>
<sequence length="491" mass="54071">MDRVYGQEQCHVCWKYPSLGWLYVCKQDFSRTFLDHRFFGPTDGAELATQKSQVRRELESIGISESVIKLAEQEFYTPEQLDTIKAQKKKLNAIIAEKLAVWNSPRKLSDPEPPATDTEAGPSNIDGSTISLIKKEPELTNLPPAPCTFQACHTCRPYFKDRIFISFDAVLANEFIPLTKEEALYLPTSDANVLKNIGLRFPLAPAENYSAGIIPNSTDEDAHSFNSSGTLQSTQSSTDTVTHRRLGRRRFYRLGARSSCSIRRSFDREIGQGWRRNLKNAFKEIFRPKASAKAGVGYGGHERGRIGGDESSEGSNITLPLPRTGTVRDLGDKPSDFDLGSLKRVSSTRRKIILEENEEDGRERRLGKGTDRVDGVVPIQDSGDRNVNGLGITTANASSGTVAHTLQAHIPRVGESSSSNSSVYSFYSNVSEAGSEIEVDGGVALTEEAVETHTPDILTTLNPDTSETPRSPENPMGDTPEVREESIITQA</sequence>
<accession>A0A9P4MWR4</accession>
<feature type="region of interest" description="Disordered" evidence="1">
    <location>
        <begin position="452"/>
        <end position="491"/>
    </location>
</feature>
<keyword evidence="3" id="KW-1185">Reference proteome</keyword>
<protein>
    <submittedName>
        <fullName evidence="2">Uncharacterized protein</fullName>
    </submittedName>
</protein>
<organism evidence="2 3">
    <name type="scientific">Delitschia confertaspora ATCC 74209</name>
    <dbReference type="NCBI Taxonomy" id="1513339"/>
    <lineage>
        <taxon>Eukaryota</taxon>
        <taxon>Fungi</taxon>
        <taxon>Dikarya</taxon>
        <taxon>Ascomycota</taxon>
        <taxon>Pezizomycotina</taxon>
        <taxon>Dothideomycetes</taxon>
        <taxon>Pleosporomycetidae</taxon>
        <taxon>Pleosporales</taxon>
        <taxon>Delitschiaceae</taxon>
        <taxon>Delitschia</taxon>
    </lineage>
</organism>
<feature type="region of interest" description="Disordered" evidence="1">
    <location>
        <begin position="105"/>
        <end position="128"/>
    </location>
</feature>
<dbReference type="AlphaFoldDB" id="A0A9P4MWR4"/>
<feature type="region of interest" description="Disordered" evidence="1">
    <location>
        <begin position="220"/>
        <end position="242"/>
    </location>
</feature>
<feature type="region of interest" description="Disordered" evidence="1">
    <location>
        <begin position="305"/>
        <end position="333"/>
    </location>
</feature>
<feature type="compositionally biased region" description="Basic and acidic residues" evidence="1">
    <location>
        <begin position="480"/>
        <end position="491"/>
    </location>
</feature>
<evidence type="ECO:0000313" key="2">
    <source>
        <dbReference type="EMBL" id="KAF2199220.1"/>
    </source>
</evidence>
<evidence type="ECO:0000256" key="1">
    <source>
        <dbReference type="SAM" id="MobiDB-lite"/>
    </source>
</evidence>